<dbReference type="PANTHER" id="PTHR30081">
    <property type="entry name" value="PROTEIN-EXPORT MEMBRANE PROTEIN SEC"/>
    <property type="match status" value="1"/>
</dbReference>
<dbReference type="InterPro" id="IPR022646">
    <property type="entry name" value="SecD/SecF_CS"/>
</dbReference>
<comment type="function">
    <text evidence="9">Part of the Sec protein translocase complex. Interacts with the SecYEG preprotein conducting channel. SecDF uses the proton motive force (PMF) to complete protein translocation after the ATP-dependent function of SecA.</text>
</comment>
<comment type="subunit">
    <text evidence="9">Forms a complex with SecD. Part of the essential Sec protein translocation apparatus which comprises SecA, SecYEG and auxiliary proteins SecDF. Other proteins may also be involved.</text>
</comment>
<keyword evidence="2 9" id="KW-0813">Transport</keyword>
<evidence type="ECO:0000256" key="10">
    <source>
        <dbReference type="SAM" id="MobiDB-lite"/>
    </source>
</evidence>
<dbReference type="NCBIfam" id="TIGR00966">
    <property type="entry name" value="transloc_SecF"/>
    <property type="match status" value="1"/>
</dbReference>
<keyword evidence="5 9" id="KW-0653">Protein transport</keyword>
<evidence type="ECO:0000256" key="5">
    <source>
        <dbReference type="ARBA" id="ARBA00022927"/>
    </source>
</evidence>
<dbReference type="InterPro" id="IPR022645">
    <property type="entry name" value="SecD/SecF_bac"/>
</dbReference>
<dbReference type="GO" id="GO:0043952">
    <property type="term" value="P:protein transport by the Sec complex"/>
    <property type="evidence" value="ECO:0007669"/>
    <property type="project" value="UniProtKB-UniRule"/>
</dbReference>
<feature type="transmembrane region" description="Helical" evidence="9">
    <location>
        <begin position="167"/>
        <end position="188"/>
    </location>
</feature>
<feature type="transmembrane region" description="Helical" evidence="9">
    <location>
        <begin position="194"/>
        <end position="215"/>
    </location>
</feature>
<keyword evidence="3 9" id="KW-1003">Cell membrane</keyword>
<keyword evidence="7 9" id="KW-0811">Translocation</keyword>
<dbReference type="EMBL" id="VFOZ01000001">
    <property type="protein sequence ID" value="TQM01183.1"/>
    <property type="molecule type" value="Genomic_DNA"/>
</dbReference>
<dbReference type="NCBIfam" id="TIGR00916">
    <property type="entry name" value="2A0604s01"/>
    <property type="match status" value="1"/>
</dbReference>
<evidence type="ECO:0000256" key="4">
    <source>
        <dbReference type="ARBA" id="ARBA00022692"/>
    </source>
</evidence>
<evidence type="ECO:0000256" key="3">
    <source>
        <dbReference type="ARBA" id="ARBA00022475"/>
    </source>
</evidence>
<feature type="transmembrane region" description="Helical" evidence="9">
    <location>
        <begin position="143"/>
        <end position="160"/>
    </location>
</feature>
<dbReference type="Pfam" id="PF02355">
    <property type="entry name" value="SecD_SecF_C"/>
    <property type="match status" value="1"/>
</dbReference>
<feature type="compositionally biased region" description="Basic residues" evidence="10">
    <location>
        <begin position="380"/>
        <end position="396"/>
    </location>
</feature>
<dbReference type="InterPro" id="IPR055344">
    <property type="entry name" value="SecD_SecF_C_bact"/>
</dbReference>
<dbReference type="Proteomes" id="UP000316096">
    <property type="component" value="Unassembled WGS sequence"/>
</dbReference>
<organism evidence="12 13">
    <name type="scientific">Actinoallomurus bryophytorum</name>
    <dbReference type="NCBI Taxonomy" id="1490222"/>
    <lineage>
        <taxon>Bacteria</taxon>
        <taxon>Bacillati</taxon>
        <taxon>Actinomycetota</taxon>
        <taxon>Actinomycetes</taxon>
        <taxon>Streptosporangiales</taxon>
        <taxon>Thermomonosporaceae</taxon>
        <taxon>Actinoallomurus</taxon>
    </lineage>
</organism>
<evidence type="ECO:0000256" key="1">
    <source>
        <dbReference type="ARBA" id="ARBA00004651"/>
    </source>
</evidence>
<dbReference type="AlphaFoldDB" id="A0A543CVQ7"/>
<feature type="compositionally biased region" description="Basic residues" evidence="10">
    <location>
        <begin position="318"/>
        <end position="330"/>
    </location>
</feature>
<dbReference type="GO" id="GO:0006605">
    <property type="term" value="P:protein targeting"/>
    <property type="evidence" value="ECO:0007669"/>
    <property type="project" value="UniProtKB-UniRule"/>
</dbReference>
<evidence type="ECO:0000256" key="8">
    <source>
        <dbReference type="ARBA" id="ARBA00023136"/>
    </source>
</evidence>
<feature type="compositionally biased region" description="Acidic residues" evidence="10">
    <location>
        <begin position="343"/>
        <end position="361"/>
    </location>
</feature>
<dbReference type="PANTHER" id="PTHR30081:SF8">
    <property type="entry name" value="PROTEIN TRANSLOCASE SUBUNIT SECF"/>
    <property type="match status" value="1"/>
</dbReference>
<dbReference type="OrthoDB" id="9774769at2"/>
<evidence type="ECO:0000313" key="12">
    <source>
        <dbReference type="EMBL" id="TQM01183.1"/>
    </source>
</evidence>
<dbReference type="GO" id="GO:0005886">
    <property type="term" value="C:plasma membrane"/>
    <property type="evidence" value="ECO:0007669"/>
    <property type="project" value="UniProtKB-SubCell"/>
</dbReference>
<sequence>MSRLGNIGGRLHRGEVSLDFVGRQKTWYAISGLILVISIVSLLTLGLNFGVEFKGGTVFQFPGKPGATTSEARDAVKNSGVVKEDPIVQKTGTGWRVQTETLTSDNVAAVQRSVQKEFALSKPDDVSPQTVGASWGKDISSKALEGLIVFLIAIVIYLSIAFEWRMAVAALIALAHDILITIGVYSLVQFEVTPSSVVGLLTILGYSLYDTVVVFDKVRENTRSLTTSNSMTYSQAANLGLNQTLVRSINTSVIALLPVAGLLFIGAGVLGAGTLKDLALVLFVGMLAGAYSSICIATPILADLQERQEKYRTLAKRVQAKATSAKRRSKTAAGPQGPAEVTDGGEDEVQDTVPAEDETDETTSVGAGRFRMVQQGPRQQPRRAGSKGRPSGKKKR</sequence>
<dbReference type="GO" id="GO:0065002">
    <property type="term" value="P:intracellular protein transmembrane transport"/>
    <property type="evidence" value="ECO:0007669"/>
    <property type="project" value="UniProtKB-UniRule"/>
</dbReference>
<gene>
    <name evidence="9" type="primary">secF</name>
    <name evidence="12" type="ORF">FB559_6931</name>
</gene>
<evidence type="ECO:0000256" key="7">
    <source>
        <dbReference type="ARBA" id="ARBA00023010"/>
    </source>
</evidence>
<reference evidence="12 13" key="1">
    <citation type="submission" date="2019-06" db="EMBL/GenBank/DDBJ databases">
        <title>Sequencing the genomes of 1000 actinobacteria strains.</title>
        <authorList>
            <person name="Klenk H.-P."/>
        </authorList>
    </citation>
    <scope>NUCLEOTIDE SEQUENCE [LARGE SCALE GENOMIC DNA]</scope>
    <source>
        <strain evidence="12 13">DSM 102200</strain>
    </source>
</reference>
<comment type="caution">
    <text evidence="12">The sequence shown here is derived from an EMBL/GenBank/DDBJ whole genome shotgun (WGS) entry which is preliminary data.</text>
</comment>
<dbReference type="SUPFAM" id="SSF82866">
    <property type="entry name" value="Multidrug efflux transporter AcrB transmembrane domain"/>
    <property type="match status" value="1"/>
</dbReference>
<evidence type="ECO:0000313" key="13">
    <source>
        <dbReference type="Proteomes" id="UP000316096"/>
    </source>
</evidence>
<evidence type="ECO:0000259" key="11">
    <source>
        <dbReference type="Pfam" id="PF02355"/>
    </source>
</evidence>
<dbReference type="RefSeq" id="WP_141961049.1">
    <property type="nucleotide sequence ID" value="NZ_VFOZ01000001.1"/>
</dbReference>
<feature type="transmembrane region" description="Helical" evidence="9">
    <location>
        <begin position="278"/>
        <end position="302"/>
    </location>
</feature>
<dbReference type="Gene3D" id="1.20.1640.10">
    <property type="entry name" value="Multidrug efflux transporter AcrB transmembrane domain"/>
    <property type="match status" value="1"/>
</dbReference>
<keyword evidence="13" id="KW-1185">Reference proteome</keyword>
<dbReference type="InterPro" id="IPR048634">
    <property type="entry name" value="SecD_SecF_C"/>
</dbReference>
<dbReference type="InterPro" id="IPR022813">
    <property type="entry name" value="SecD/SecF_arch_bac"/>
</dbReference>
<accession>A0A543CVQ7</accession>
<keyword evidence="8 9" id="KW-0472">Membrane</keyword>
<feature type="region of interest" description="Disordered" evidence="10">
    <location>
        <begin position="318"/>
        <end position="396"/>
    </location>
</feature>
<keyword evidence="6 9" id="KW-1133">Transmembrane helix</keyword>
<protein>
    <recommendedName>
        <fullName evidence="9">Protein-export membrane protein SecF</fullName>
    </recommendedName>
</protein>
<comment type="subcellular location">
    <subcellularLocation>
        <location evidence="1 9">Cell membrane</location>
        <topology evidence="1 9">Multi-pass membrane protein</topology>
    </subcellularLocation>
</comment>
<name>A0A543CVQ7_9ACTN</name>
<evidence type="ECO:0000256" key="2">
    <source>
        <dbReference type="ARBA" id="ARBA00022448"/>
    </source>
</evidence>
<dbReference type="PRINTS" id="PR01755">
    <property type="entry name" value="SECFTRNLCASE"/>
</dbReference>
<evidence type="ECO:0000256" key="6">
    <source>
        <dbReference type="ARBA" id="ARBA00022989"/>
    </source>
</evidence>
<feature type="transmembrane region" description="Helical" evidence="9">
    <location>
        <begin position="27"/>
        <end position="51"/>
    </location>
</feature>
<comment type="similarity">
    <text evidence="9">Belongs to the SecD/SecF family. SecF subfamily.</text>
</comment>
<dbReference type="InterPro" id="IPR005665">
    <property type="entry name" value="SecF_bac"/>
</dbReference>
<keyword evidence="4 9" id="KW-0812">Transmembrane</keyword>
<dbReference type="HAMAP" id="MF_01464_B">
    <property type="entry name" value="SecF_B"/>
    <property type="match status" value="1"/>
</dbReference>
<dbReference type="GO" id="GO:0015450">
    <property type="term" value="F:protein-transporting ATPase activity"/>
    <property type="evidence" value="ECO:0007669"/>
    <property type="project" value="InterPro"/>
</dbReference>
<feature type="transmembrane region" description="Helical" evidence="9">
    <location>
        <begin position="253"/>
        <end position="272"/>
    </location>
</feature>
<proteinExistence type="inferred from homology"/>
<dbReference type="Pfam" id="PF07549">
    <property type="entry name" value="Sec_GG"/>
    <property type="match status" value="1"/>
</dbReference>
<evidence type="ECO:0000256" key="9">
    <source>
        <dbReference type="HAMAP-Rule" id="MF_01464"/>
    </source>
</evidence>
<feature type="domain" description="Protein export membrane protein SecD/SecF C-terminal" evidence="11">
    <location>
        <begin position="123"/>
        <end position="306"/>
    </location>
</feature>